<proteinExistence type="predicted"/>
<accession>A0A0V0QIL6</accession>
<evidence type="ECO:0000256" key="2">
    <source>
        <dbReference type="SAM" id="MobiDB-lite"/>
    </source>
</evidence>
<name>A0A0V0QIL6_PSEPJ</name>
<dbReference type="EMBL" id="LDAU01000161">
    <property type="protein sequence ID" value="KRX01877.1"/>
    <property type="molecule type" value="Genomic_DNA"/>
</dbReference>
<feature type="region of interest" description="Disordered" evidence="2">
    <location>
        <begin position="1"/>
        <end position="25"/>
    </location>
</feature>
<feature type="coiled-coil region" evidence="1">
    <location>
        <begin position="816"/>
        <end position="957"/>
    </location>
</feature>
<feature type="compositionally biased region" description="Polar residues" evidence="2">
    <location>
        <begin position="526"/>
        <end position="537"/>
    </location>
</feature>
<feature type="compositionally biased region" description="Polar residues" evidence="2">
    <location>
        <begin position="272"/>
        <end position="290"/>
    </location>
</feature>
<feature type="coiled-coil region" evidence="1">
    <location>
        <begin position="674"/>
        <end position="777"/>
    </location>
</feature>
<feature type="compositionally biased region" description="Low complexity" evidence="2">
    <location>
        <begin position="82"/>
        <end position="111"/>
    </location>
</feature>
<feature type="compositionally biased region" description="Polar residues" evidence="2">
    <location>
        <begin position="1"/>
        <end position="15"/>
    </location>
</feature>
<gene>
    <name evidence="3" type="ORF">PPERSA_05716</name>
</gene>
<protein>
    <submittedName>
        <fullName evidence="3">Uncharacterized protein</fullName>
    </submittedName>
</protein>
<dbReference type="AlphaFoldDB" id="A0A0V0QIL6"/>
<dbReference type="Proteomes" id="UP000054937">
    <property type="component" value="Unassembled WGS sequence"/>
</dbReference>
<keyword evidence="1" id="KW-0175">Coiled coil</keyword>
<feature type="compositionally biased region" description="Low complexity" evidence="2">
    <location>
        <begin position="291"/>
        <end position="303"/>
    </location>
</feature>
<organism evidence="3 4">
    <name type="scientific">Pseudocohnilembus persalinus</name>
    <name type="common">Ciliate</name>
    <dbReference type="NCBI Taxonomy" id="266149"/>
    <lineage>
        <taxon>Eukaryota</taxon>
        <taxon>Sar</taxon>
        <taxon>Alveolata</taxon>
        <taxon>Ciliophora</taxon>
        <taxon>Intramacronucleata</taxon>
        <taxon>Oligohymenophorea</taxon>
        <taxon>Scuticociliatia</taxon>
        <taxon>Philasterida</taxon>
        <taxon>Pseudocohnilembidae</taxon>
        <taxon>Pseudocohnilembus</taxon>
    </lineage>
</organism>
<feature type="region of interest" description="Disordered" evidence="2">
    <location>
        <begin position="81"/>
        <end position="111"/>
    </location>
</feature>
<dbReference type="OMA" id="TKINHAN"/>
<keyword evidence="4" id="KW-1185">Reference proteome</keyword>
<reference evidence="3 4" key="1">
    <citation type="journal article" date="2015" name="Sci. Rep.">
        <title>Genome of the facultative scuticociliatosis pathogen Pseudocohnilembus persalinus provides insight into its virulence through horizontal gene transfer.</title>
        <authorList>
            <person name="Xiong J."/>
            <person name="Wang G."/>
            <person name="Cheng J."/>
            <person name="Tian M."/>
            <person name="Pan X."/>
            <person name="Warren A."/>
            <person name="Jiang C."/>
            <person name="Yuan D."/>
            <person name="Miao W."/>
        </authorList>
    </citation>
    <scope>NUCLEOTIDE SEQUENCE [LARGE SCALE GENOMIC DNA]</scope>
    <source>
        <strain evidence="3">36N120E</strain>
    </source>
</reference>
<feature type="region of interest" description="Disordered" evidence="2">
    <location>
        <begin position="440"/>
        <end position="466"/>
    </location>
</feature>
<feature type="compositionally biased region" description="Low complexity" evidence="2">
    <location>
        <begin position="556"/>
        <end position="575"/>
    </location>
</feature>
<evidence type="ECO:0000313" key="4">
    <source>
        <dbReference type="Proteomes" id="UP000054937"/>
    </source>
</evidence>
<comment type="caution">
    <text evidence="3">The sequence shown here is derived from an EMBL/GenBank/DDBJ whole genome shotgun (WGS) entry which is preliminary data.</text>
</comment>
<sequence length="961" mass="113343">MDILSQSQTFDNQPQKPKRGPGKTHRRIRTEFNLNNFYVNTQYEDFDQLKQAPDFQQLVQQQNISDIKSQNQGNFISKTVASNHSKSNSSNSLTKINHANNNSNNNNNFGGNQASNINYTINTNFEENPTQFLLQQNKKRQINNEPKNVIIEKLDDDDINTRKQGFLFGKKKNTHQFKSQSQDYQNIDFYNSNLNNYPRQYQNYSEKNDTNQEQVQKNPLNAQQQLNTYSNIDLFDIQENEIADLVSNSSRENKQIQHINEIQELNKESDSQQECELNFQNQNSSKQPTDSNTNSNNNNNNNNFVFQIQENKNNSQNDKNSQSSQEIIINSARENYNPYINNKEIKDNNFNQIDSNFFQNLFDQNNINKYELQNSVKSAHSKTNSDQFFQSISQQKEKEAMVQKFLQQAKIENSPESLLFLKKLKEQKIKQWSQNNQNNLNFNNSLNSNLASSNNSQINNNNQQNTFSNNQQINLQQVQKQSSNNLNSKQVNPINQKIQSLISKAYSQNLNTNLKQKPIHKRQKSDGTTTQSTQSYSKLGKPKYVTSGQNKHHYKSQSIINNSNSKNFSNNSTNSQNNIFQQEIRLQQQKNQALKAQKQLNSDITSKKTQNLPNNSKMANNQMKMDVYKIQYTNNSDNLPSQFKSKSNSDSNLNNMQTEQGEIIKQFQFFNLKVQQQEDNISKITEQINKISKEKTQQKKDNKTSKKDKYEQVIKELQEKVNEQQNTINIQNQELIDEQVKYERKVLEIRHDTNKKIIELQKLHQNQLNEIELQQEQRQIQNEGQQDQYQNKLEQNNFCSNCLQYKQKIQNLEYHVQNQDIKVDSLQKTLENMNIESDYNRQINIQKEVQKYILEIENLKQQVYQKELEMETREQNYTQKLNEITDRIQIFQNKFMGTERQNIDLQQQLEQYRQIIEQQNYKKLQWKDVYNEMLDQIKSLKNQIDGIQQENKCLLDKFTIR</sequence>
<feature type="region of interest" description="Disordered" evidence="2">
    <location>
        <begin position="267"/>
        <end position="303"/>
    </location>
</feature>
<feature type="compositionally biased region" description="Basic residues" evidence="2">
    <location>
        <begin position="16"/>
        <end position="25"/>
    </location>
</feature>
<evidence type="ECO:0000313" key="3">
    <source>
        <dbReference type="EMBL" id="KRX01877.1"/>
    </source>
</evidence>
<evidence type="ECO:0000256" key="1">
    <source>
        <dbReference type="SAM" id="Coils"/>
    </source>
</evidence>
<dbReference type="InParanoid" id="A0A0V0QIL6"/>
<feature type="region of interest" description="Disordered" evidence="2">
    <location>
        <begin position="514"/>
        <end position="575"/>
    </location>
</feature>